<proteinExistence type="predicted"/>
<dbReference type="Proteomes" id="UP000256708">
    <property type="component" value="Unassembled WGS sequence"/>
</dbReference>
<reference evidence="2" key="1">
    <citation type="submission" date="2018-08" db="EMBL/GenBank/DDBJ databases">
        <authorList>
            <person name="Liu Z.-W."/>
            <person name="Du Z.-J."/>
        </authorList>
    </citation>
    <scope>NUCLEOTIDE SEQUENCE [LARGE SCALE GENOMIC DNA]</scope>
    <source>
        <strain evidence="2">H4X</strain>
    </source>
</reference>
<protein>
    <submittedName>
        <fullName evidence="1">Uncharacterized protein</fullName>
    </submittedName>
</protein>
<evidence type="ECO:0000313" key="1">
    <source>
        <dbReference type="EMBL" id="RDV15102.1"/>
    </source>
</evidence>
<name>A0A3D8LDS8_9BACT</name>
<dbReference type="RefSeq" id="WP_147294200.1">
    <property type="nucleotide sequence ID" value="NZ_QRGR01000010.1"/>
</dbReference>
<organism evidence="1 2">
    <name type="scientific">Pontibacter diazotrophicus</name>
    <dbReference type="NCBI Taxonomy" id="1400979"/>
    <lineage>
        <taxon>Bacteria</taxon>
        <taxon>Pseudomonadati</taxon>
        <taxon>Bacteroidota</taxon>
        <taxon>Cytophagia</taxon>
        <taxon>Cytophagales</taxon>
        <taxon>Hymenobacteraceae</taxon>
        <taxon>Pontibacter</taxon>
    </lineage>
</organism>
<dbReference type="OrthoDB" id="849284at2"/>
<evidence type="ECO:0000313" key="2">
    <source>
        <dbReference type="Proteomes" id="UP000256708"/>
    </source>
</evidence>
<dbReference type="AlphaFoldDB" id="A0A3D8LDS8"/>
<comment type="caution">
    <text evidence="1">The sequence shown here is derived from an EMBL/GenBank/DDBJ whole genome shotgun (WGS) entry which is preliminary data.</text>
</comment>
<keyword evidence="2" id="KW-1185">Reference proteome</keyword>
<dbReference type="EMBL" id="QRGR01000010">
    <property type="protein sequence ID" value="RDV15102.1"/>
    <property type="molecule type" value="Genomic_DNA"/>
</dbReference>
<sequence length="345" mass="40062">MKHLFYIHSYITYYVGLEVIKYRKLNHSDCVLMYGRKFKPHHPPVGMQQVDLPFTHHPVNTFAVKRKFWKGWERLRKFDAFVEKITFGDAFKIYTNQTGIDFIRLFISHKKCKGFSFLEEGLYSYHPLDEVNAVLCPAGLSTMAYKVLLYLNYKGRLAADRLFFKPEYDAVYGLQATSFPDFANRLILPNPFINQGESAGIEGAVLVLDALFEYGRVRKGVYKQGLKSAFNYFKTEGITNIWLKLHPEHYNTTTQHQTIKDIIAECGKGVKVDVLPVEVCLERLAGDRRVKQVTFFVFLSSVGMYAALCNRSAFSFAWFIGERDEQYKQRVERLPKAFKEKVKFL</sequence>
<gene>
    <name evidence="1" type="ORF">DXT99_10540</name>
</gene>
<accession>A0A3D8LDS8</accession>